<reference evidence="1 2" key="1">
    <citation type="submission" date="2020-02" db="EMBL/GenBank/DDBJ databases">
        <authorList>
            <person name="Chen W.-M."/>
        </authorList>
    </citation>
    <scope>NUCLEOTIDE SEQUENCE [LARGE SCALE GENOMIC DNA]</scope>
    <source>
        <strain evidence="1 2">TWA-26</strain>
    </source>
</reference>
<dbReference type="Pfam" id="PF05258">
    <property type="entry name" value="DciA"/>
    <property type="match status" value="1"/>
</dbReference>
<dbReference type="PANTHER" id="PTHR36456:SF1">
    <property type="entry name" value="UPF0232 PROTEIN SCO3875"/>
    <property type="match status" value="1"/>
</dbReference>
<dbReference type="PANTHER" id="PTHR36456">
    <property type="entry name" value="UPF0232 PROTEIN SCO3875"/>
    <property type="match status" value="1"/>
</dbReference>
<comment type="caution">
    <text evidence="1">The sequence shown here is derived from an EMBL/GenBank/DDBJ whole genome shotgun (WGS) entry which is preliminary data.</text>
</comment>
<protein>
    <submittedName>
        <fullName evidence="1">DUF721 domain-containing protein</fullName>
    </submittedName>
</protein>
<keyword evidence="2" id="KW-1185">Reference proteome</keyword>
<name>A0ABX0I9S2_9FLAO</name>
<evidence type="ECO:0000313" key="1">
    <source>
        <dbReference type="EMBL" id="NHM03923.1"/>
    </source>
</evidence>
<dbReference type="Proteomes" id="UP000761423">
    <property type="component" value="Unassembled WGS sequence"/>
</dbReference>
<dbReference type="RefSeq" id="WP_166235920.1">
    <property type="nucleotide sequence ID" value="NZ_JAAJBV010000002.1"/>
</dbReference>
<organism evidence="1 2">
    <name type="scientific">Flavobacterium celericrescens</name>
    <dbReference type="NCBI Taxonomy" id="2709780"/>
    <lineage>
        <taxon>Bacteria</taxon>
        <taxon>Pseudomonadati</taxon>
        <taxon>Bacteroidota</taxon>
        <taxon>Flavobacteriia</taxon>
        <taxon>Flavobacteriales</taxon>
        <taxon>Flavobacteriaceae</taxon>
        <taxon>Flavobacterium</taxon>
    </lineage>
</organism>
<gene>
    <name evidence="1" type="ORF">G4L40_04305</name>
</gene>
<sequence length="98" mass="11172">MAKRFNEEIQIGDVLKQFITQNKLEAGIDVVNVRDAWKNLMGNGVNNYTTEIQLKGSTLYVALSSAVLREELSYGKDKIIKMINEELRKDLITTLVLR</sequence>
<dbReference type="EMBL" id="JAAJBV010000002">
    <property type="protein sequence ID" value="NHM03923.1"/>
    <property type="molecule type" value="Genomic_DNA"/>
</dbReference>
<dbReference type="InterPro" id="IPR007922">
    <property type="entry name" value="DciA-like"/>
</dbReference>
<proteinExistence type="predicted"/>
<evidence type="ECO:0000313" key="2">
    <source>
        <dbReference type="Proteomes" id="UP000761423"/>
    </source>
</evidence>
<accession>A0ABX0I9S2</accession>